<comment type="similarity">
    <text evidence="4 12">Belongs to the SWP1 family.</text>
</comment>
<feature type="domain" description="Ribophorin II second" evidence="15">
    <location>
        <begin position="267"/>
        <end position="373"/>
    </location>
</feature>
<feature type="transmembrane region" description="Helical" evidence="12">
    <location>
        <begin position="606"/>
        <end position="625"/>
    </location>
</feature>
<keyword evidence="9 12" id="KW-1133">Transmembrane helix</keyword>
<evidence type="ECO:0000259" key="15">
    <source>
        <dbReference type="Pfam" id="PF23861"/>
    </source>
</evidence>
<keyword evidence="6 12" id="KW-0812">Transmembrane</keyword>
<dbReference type="GO" id="GO:0008250">
    <property type="term" value="C:oligosaccharyltransferase complex"/>
    <property type="evidence" value="ECO:0007669"/>
    <property type="project" value="UniProtKB-UniRule"/>
</dbReference>
<evidence type="ECO:0000256" key="12">
    <source>
        <dbReference type="RuleBase" id="RU366029"/>
    </source>
</evidence>
<evidence type="ECO:0000256" key="2">
    <source>
        <dbReference type="ARBA" id="ARBA00004477"/>
    </source>
</evidence>
<dbReference type="EMBL" id="MRZV01001170">
    <property type="protein sequence ID" value="PIK40050.1"/>
    <property type="molecule type" value="Genomic_DNA"/>
</dbReference>
<dbReference type="Pfam" id="PF23860">
    <property type="entry name" value="Ribophorin_II_3rd"/>
    <property type="match status" value="1"/>
</dbReference>
<evidence type="ECO:0000256" key="1">
    <source>
        <dbReference type="ARBA" id="ARBA00002791"/>
    </source>
</evidence>
<dbReference type="PANTHER" id="PTHR12640">
    <property type="entry name" value="RIBOPHORIN II"/>
    <property type="match status" value="1"/>
</dbReference>
<dbReference type="GO" id="GO:0006487">
    <property type="term" value="P:protein N-linked glycosylation"/>
    <property type="evidence" value="ECO:0007669"/>
    <property type="project" value="UniProtKB-UniRule"/>
</dbReference>
<proteinExistence type="inferred from homology"/>
<evidence type="ECO:0000313" key="18">
    <source>
        <dbReference type="Proteomes" id="UP000230750"/>
    </source>
</evidence>
<keyword evidence="18" id="KW-1185">Reference proteome</keyword>
<keyword evidence="7 12" id="KW-0732">Signal</keyword>
<dbReference type="UniPathway" id="UPA00378"/>
<evidence type="ECO:0000256" key="8">
    <source>
        <dbReference type="ARBA" id="ARBA00022824"/>
    </source>
</evidence>
<feature type="domain" description="Ribophorin II N-terminal" evidence="13">
    <location>
        <begin position="25"/>
        <end position="259"/>
    </location>
</feature>
<evidence type="ECO:0000256" key="10">
    <source>
        <dbReference type="ARBA" id="ARBA00023136"/>
    </source>
</evidence>
<dbReference type="InterPro" id="IPR055373">
    <property type="entry name" value="Ribophorin_II_N"/>
</dbReference>
<feature type="chain" id="PRO_5019617947" description="Dolichyl-diphosphooligosaccharide--protein glycosyltransferase subunit 2" evidence="12">
    <location>
        <begin position="19"/>
        <end position="633"/>
    </location>
</feature>
<dbReference type="OrthoDB" id="432292at2759"/>
<keyword evidence="17" id="KW-0808">Transferase</keyword>
<feature type="signal peptide" evidence="12">
    <location>
        <begin position="1"/>
        <end position="18"/>
    </location>
</feature>
<dbReference type="STRING" id="307972.A0A2G8JWF1"/>
<comment type="caution">
    <text evidence="17">The sequence shown here is derived from an EMBL/GenBank/DDBJ whole genome shotgun (WGS) entry which is preliminary data.</text>
</comment>
<feature type="domain" description="Ribophorin II C-terminal" evidence="16">
    <location>
        <begin position="534"/>
        <end position="631"/>
    </location>
</feature>
<dbReference type="InterPro" id="IPR055374">
    <property type="entry name" value="Ribophorin_II_3rd"/>
</dbReference>
<feature type="transmembrane region" description="Helical" evidence="12">
    <location>
        <begin position="543"/>
        <end position="565"/>
    </location>
</feature>
<dbReference type="Pfam" id="PF05817">
    <property type="entry name" value="Ribophorin_II"/>
    <property type="match status" value="1"/>
</dbReference>
<gene>
    <name evidence="17" type="ORF">BSL78_23108</name>
</gene>
<feature type="transmembrane region" description="Helical" evidence="12">
    <location>
        <begin position="577"/>
        <end position="600"/>
    </location>
</feature>
<evidence type="ECO:0000256" key="6">
    <source>
        <dbReference type="ARBA" id="ARBA00022692"/>
    </source>
</evidence>
<accession>A0A2G8JWF1</accession>
<evidence type="ECO:0000256" key="5">
    <source>
        <dbReference type="ARBA" id="ARBA00017612"/>
    </source>
</evidence>
<comment type="subcellular location">
    <subcellularLocation>
        <location evidence="2 12">Endoplasmic reticulum membrane</location>
        <topology evidence="2 12">Multi-pass membrane protein</topology>
    </subcellularLocation>
</comment>
<sequence>MNVGIFFAVATLLASCLALSPTDTLSLDDQARLKQLFEQAIPFQSVGHAHYAILGLSTLGATIPKAQDACSYLKSNIDTSDIQSIYHAASAAKALGNCKIALGAGQETLTASLSESAEVADLFFAVSTQSALGLPIKSAEVVKALDTGLKRDDSILGTSYALHIASQLSKETNVDKYFELIEDIVAQADTIDDKYLQFDNLQQASVFVTGAYTLATKVNKKPLITDEQAVQLANYILTRKATQTIRNAYLVVAALKSFSGNTFQVPVAFSLSGSMAISKEEPFVKVGVSDVMSKSLGKLTVKASSVVGREDDKTLASNQAFAATKDETIYQLDLMKSKPSPGFYIIQLAAAAAGGKPAPHLIGLTDGEVTVKVTTQVSISNVEISVVDREQSITAKTVKATFPTKSKSTLDADVHQNVVIKFTLADKSGAVLQAHQTFIRVFNVKSNQEVTFTADSDSSDAYKFTLDIAESGKDFFNQQSGKYTVDLIVGDAIIQNPFIWNVIDINLKFPDVGQTDEDDKPSQYSKKPNLEHMFRVPEKRPPVAVSTAFTGLVLVPLAMLVILWIKLGANIKNFSFSLSALGFHGGLGAIFGLLYCYWAYLTMFATLRYLAAIGIFTFLCGNRLLRSIAETKN</sequence>
<evidence type="ECO:0000256" key="4">
    <source>
        <dbReference type="ARBA" id="ARBA00009038"/>
    </source>
</evidence>
<comment type="subunit">
    <text evidence="11">Component of the oligosaccharyltransferase (OST) complex. OST exists in two different complex forms which contain common core subunits RPN1, RPN2, OST48, OST4, DAD1 and TMEM258, either STT3A or STT3B as catalytic subunits, and form-specific accessory subunits. STT3A complex assembly occurs through the formation of 3 subcomplexes. Subcomplex 1 contains RPN1 and TMEM258, subcomplex 2 contains the STT3A-specific subunits STT3A, DC2/OSTC, and KCP2 as well as the core subunit OST4, and subcomplex 3 contains RPN2, DAD1, and OST48. The STT3A complex can form stable complexes with the Sec61 complex or with both the Sec61 and TRAP complexes. Interacts with DDI2. Interacts with TMEM35A/NACHO.</text>
</comment>
<evidence type="ECO:0000256" key="3">
    <source>
        <dbReference type="ARBA" id="ARBA00004922"/>
    </source>
</evidence>
<feature type="domain" description="Ribophorin II third" evidence="14">
    <location>
        <begin position="381"/>
        <end position="507"/>
    </location>
</feature>
<dbReference type="Proteomes" id="UP000230750">
    <property type="component" value="Unassembled WGS sequence"/>
</dbReference>
<dbReference type="GO" id="GO:0016740">
    <property type="term" value="F:transferase activity"/>
    <property type="evidence" value="ECO:0007669"/>
    <property type="project" value="UniProtKB-KW"/>
</dbReference>
<dbReference type="PANTHER" id="PTHR12640:SF0">
    <property type="entry name" value="DOLICHYL-DIPHOSPHOOLIGOSACCHARIDE--PROTEIN GLYCOSYLTRANSFERASE SUBUNIT 2"/>
    <property type="match status" value="1"/>
</dbReference>
<evidence type="ECO:0000313" key="17">
    <source>
        <dbReference type="EMBL" id="PIK40050.1"/>
    </source>
</evidence>
<comment type="pathway">
    <text evidence="3 12">Protein modification; protein glycosylation.</text>
</comment>
<evidence type="ECO:0000256" key="9">
    <source>
        <dbReference type="ARBA" id="ARBA00022989"/>
    </source>
</evidence>
<organism evidence="17 18">
    <name type="scientific">Stichopus japonicus</name>
    <name type="common">Sea cucumber</name>
    <dbReference type="NCBI Taxonomy" id="307972"/>
    <lineage>
        <taxon>Eukaryota</taxon>
        <taxon>Metazoa</taxon>
        <taxon>Echinodermata</taxon>
        <taxon>Eleutherozoa</taxon>
        <taxon>Echinozoa</taxon>
        <taxon>Holothuroidea</taxon>
        <taxon>Aspidochirotacea</taxon>
        <taxon>Aspidochirotida</taxon>
        <taxon>Stichopodidae</taxon>
        <taxon>Apostichopus</taxon>
    </lineage>
</organism>
<evidence type="ECO:0000259" key="14">
    <source>
        <dbReference type="Pfam" id="PF23860"/>
    </source>
</evidence>
<dbReference type="AlphaFoldDB" id="A0A2G8JWF1"/>
<dbReference type="InterPro" id="IPR056790">
    <property type="entry name" value="Ribophorin_II_C"/>
</dbReference>
<dbReference type="Pfam" id="PF25147">
    <property type="entry name" value="Ribophorin_II_C"/>
    <property type="match status" value="1"/>
</dbReference>
<evidence type="ECO:0000256" key="11">
    <source>
        <dbReference type="ARBA" id="ARBA00046750"/>
    </source>
</evidence>
<keyword evidence="8 12" id="KW-0256">Endoplasmic reticulum</keyword>
<evidence type="ECO:0000256" key="7">
    <source>
        <dbReference type="ARBA" id="ARBA00022729"/>
    </source>
</evidence>
<name>A0A2G8JWF1_STIJA</name>
<evidence type="ECO:0000259" key="16">
    <source>
        <dbReference type="Pfam" id="PF25147"/>
    </source>
</evidence>
<comment type="function">
    <text evidence="1 12">Subunit of the oligosaccharyl transferase (OST) complex that catalyzes the initial transfer of a defined glycan (Glc(3)Man(9)GlcNAc(2) in eukaryotes) from the lipid carrier dolichol-pyrophosphate to an asparagine residue within an Asn-X-Ser/Thr consensus motif in nascent polypeptide chains, the first step in protein N-glycosylation. N-glycosylation occurs cotranslationally and the complex associates with the Sec61 complex at the channel-forming translocon complex that mediates protein translocation across the endoplasmic reticulum (ER). All subunits are required for a maximal enzyme activity.</text>
</comment>
<dbReference type="Pfam" id="PF23861">
    <property type="entry name" value="Ribophorin_II_2nd"/>
    <property type="match status" value="1"/>
</dbReference>
<reference evidence="17 18" key="1">
    <citation type="journal article" date="2017" name="PLoS Biol.">
        <title>The sea cucumber genome provides insights into morphological evolution and visceral regeneration.</title>
        <authorList>
            <person name="Zhang X."/>
            <person name="Sun L."/>
            <person name="Yuan J."/>
            <person name="Sun Y."/>
            <person name="Gao Y."/>
            <person name="Zhang L."/>
            <person name="Li S."/>
            <person name="Dai H."/>
            <person name="Hamel J.F."/>
            <person name="Liu C."/>
            <person name="Yu Y."/>
            <person name="Liu S."/>
            <person name="Lin W."/>
            <person name="Guo K."/>
            <person name="Jin S."/>
            <person name="Xu P."/>
            <person name="Storey K.B."/>
            <person name="Huan P."/>
            <person name="Zhang T."/>
            <person name="Zhou Y."/>
            <person name="Zhang J."/>
            <person name="Lin C."/>
            <person name="Li X."/>
            <person name="Xing L."/>
            <person name="Huo D."/>
            <person name="Sun M."/>
            <person name="Wang L."/>
            <person name="Mercier A."/>
            <person name="Li F."/>
            <person name="Yang H."/>
            <person name="Xiang J."/>
        </authorList>
    </citation>
    <scope>NUCLEOTIDE SEQUENCE [LARGE SCALE GENOMIC DNA]</scope>
    <source>
        <strain evidence="17">Shaxun</strain>
        <tissue evidence="17">Muscle</tissue>
    </source>
</reference>
<dbReference type="InterPro" id="IPR008814">
    <property type="entry name" value="Swp1"/>
</dbReference>
<keyword evidence="10 12" id="KW-0472">Membrane</keyword>
<dbReference type="InterPro" id="IPR055375">
    <property type="entry name" value="Ribophorin_II_2nd"/>
</dbReference>
<evidence type="ECO:0000259" key="13">
    <source>
        <dbReference type="Pfam" id="PF05817"/>
    </source>
</evidence>
<protein>
    <recommendedName>
        <fullName evidence="5 12">Dolichyl-diphosphooligosaccharide--protein glycosyltransferase subunit 2</fullName>
    </recommendedName>
    <alternativeName>
        <fullName evidence="12">Ribophorin-2</fullName>
    </alternativeName>
</protein>